<evidence type="ECO:0000256" key="6">
    <source>
        <dbReference type="ARBA" id="ARBA00022824"/>
    </source>
</evidence>
<proteinExistence type="predicted"/>
<reference evidence="13 14" key="1">
    <citation type="journal article" date="2024" name="BMC Genomics">
        <title>De novo assembly and annotation of Popillia japonica's genome with initial clues to its potential as an invasive pest.</title>
        <authorList>
            <person name="Cucini C."/>
            <person name="Boschi S."/>
            <person name="Funari R."/>
            <person name="Cardaioli E."/>
            <person name="Iannotti N."/>
            <person name="Marturano G."/>
            <person name="Paoli F."/>
            <person name="Bruttini M."/>
            <person name="Carapelli A."/>
            <person name="Frati F."/>
            <person name="Nardi F."/>
        </authorList>
    </citation>
    <scope>NUCLEOTIDE SEQUENCE [LARGE SCALE GENOMIC DNA]</scope>
    <source>
        <strain evidence="13">DMR45628</strain>
    </source>
</reference>
<sequence>MAPTYRAKDGLLAKVNFPLYTVQMLTGRHILVGGGGGSSKTGVANGFEVFELSHDGKKFIAEEVIRHETGPCVVMNCSTHSDTKHSYLVAGQESHCQLYHVRNVVLNENENIETINGEQPNLRHRKNSKAIPKEIVANNKQMKKLTFILQASDSIQTDYNKEEPLQRVVRISKNGKIMATVVRISKNGKIMATGGADGIVRLWKFPAMEHLIDLKAHTKEIDDLDFSLHDNYLVSIAKDGQAIIWDFLRGKEVRKLLWSQPEGSKFLYKRCRFGPIEEEKGQSALYMLTNPLGLARKQNSYLQRWFPHEGTLNKAVAIDESLAAIAVRDDGRFVAVGTMFSGSVQLYIAFSLQKVLHISGAHSMFVTGLEFLPVSNKHTVTSVAEAAVVSISVDNQICIHSLPYRTTVPTWIAISVIVLTLFLTFLLCAYLGI</sequence>
<feature type="transmembrane region" description="Helical" evidence="12">
    <location>
        <begin position="411"/>
        <end position="432"/>
    </location>
</feature>
<gene>
    <name evidence="13" type="ORF">QE152_g15210</name>
</gene>
<keyword evidence="8" id="KW-0653">Protein transport</keyword>
<evidence type="ECO:0000256" key="4">
    <source>
        <dbReference type="ARBA" id="ARBA00022692"/>
    </source>
</evidence>
<dbReference type="InterPro" id="IPR045260">
    <property type="entry name" value="Sec12-like"/>
</dbReference>
<dbReference type="Gene3D" id="2.130.10.10">
    <property type="entry name" value="YVTN repeat-like/Quinoprotein amine dehydrogenase"/>
    <property type="match status" value="2"/>
</dbReference>
<dbReference type="PANTHER" id="PTHR23284">
    <property type="entry name" value="PROLACTIN REGULATORY ELEMENT BINDING PROTEIN"/>
    <property type="match status" value="1"/>
</dbReference>
<keyword evidence="5" id="KW-0677">Repeat</keyword>
<dbReference type="Proteomes" id="UP001458880">
    <property type="component" value="Unassembled WGS sequence"/>
</dbReference>
<dbReference type="GO" id="GO:0003400">
    <property type="term" value="P:regulation of COPII vesicle coating"/>
    <property type="evidence" value="ECO:0007669"/>
    <property type="project" value="TreeGrafter"/>
</dbReference>
<evidence type="ECO:0000256" key="1">
    <source>
        <dbReference type="ARBA" id="ARBA00004389"/>
    </source>
</evidence>
<evidence type="ECO:0000256" key="9">
    <source>
        <dbReference type="ARBA" id="ARBA00022989"/>
    </source>
</evidence>
<evidence type="ECO:0000256" key="12">
    <source>
        <dbReference type="SAM" id="Phobius"/>
    </source>
</evidence>
<dbReference type="Pfam" id="PF00400">
    <property type="entry name" value="WD40"/>
    <property type="match status" value="2"/>
</dbReference>
<dbReference type="PANTHER" id="PTHR23284:SF0">
    <property type="entry name" value="PROLACTIN REGULATORY ELEMENT-BINDING PROTEIN"/>
    <property type="match status" value="1"/>
</dbReference>
<keyword evidence="3 11" id="KW-0853">WD repeat</keyword>
<dbReference type="EMBL" id="JASPKY010000147">
    <property type="protein sequence ID" value="KAK9730405.1"/>
    <property type="molecule type" value="Genomic_DNA"/>
</dbReference>
<organism evidence="13 14">
    <name type="scientific">Popillia japonica</name>
    <name type="common">Japanese beetle</name>
    <dbReference type="NCBI Taxonomy" id="7064"/>
    <lineage>
        <taxon>Eukaryota</taxon>
        <taxon>Metazoa</taxon>
        <taxon>Ecdysozoa</taxon>
        <taxon>Arthropoda</taxon>
        <taxon>Hexapoda</taxon>
        <taxon>Insecta</taxon>
        <taxon>Pterygota</taxon>
        <taxon>Neoptera</taxon>
        <taxon>Endopterygota</taxon>
        <taxon>Coleoptera</taxon>
        <taxon>Polyphaga</taxon>
        <taxon>Scarabaeiformia</taxon>
        <taxon>Scarabaeidae</taxon>
        <taxon>Rutelinae</taxon>
        <taxon>Popillia</taxon>
    </lineage>
</organism>
<dbReference type="GO" id="GO:0006888">
    <property type="term" value="P:endoplasmic reticulum to Golgi vesicle-mediated transport"/>
    <property type="evidence" value="ECO:0007669"/>
    <property type="project" value="TreeGrafter"/>
</dbReference>
<evidence type="ECO:0000313" key="14">
    <source>
        <dbReference type="Proteomes" id="UP001458880"/>
    </source>
</evidence>
<feature type="repeat" description="WD" evidence="11">
    <location>
        <begin position="182"/>
        <end position="213"/>
    </location>
</feature>
<dbReference type="SMART" id="SM00320">
    <property type="entry name" value="WD40"/>
    <property type="match status" value="3"/>
</dbReference>
<name>A0AAW1L9Q9_POPJA</name>
<protein>
    <submittedName>
        <fullName evidence="13">WD domain, G-beta repeat</fullName>
    </submittedName>
</protein>
<dbReference type="SUPFAM" id="SSF50978">
    <property type="entry name" value="WD40 repeat-like"/>
    <property type="match status" value="1"/>
</dbReference>
<comment type="subcellular location">
    <subcellularLocation>
        <location evidence="1">Endoplasmic reticulum membrane</location>
        <topology evidence="1">Single-pass membrane protein</topology>
    </subcellularLocation>
</comment>
<dbReference type="GO" id="GO:0015031">
    <property type="term" value="P:protein transport"/>
    <property type="evidence" value="ECO:0007669"/>
    <property type="project" value="UniProtKB-KW"/>
</dbReference>
<evidence type="ECO:0000313" key="13">
    <source>
        <dbReference type="EMBL" id="KAK9730405.1"/>
    </source>
</evidence>
<keyword evidence="7" id="KW-0931">ER-Golgi transport</keyword>
<evidence type="ECO:0000256" key="2">
    <source>
        <dbReference type="ARBA" id="ARBA00022448"/>
    </source>
</evidence>
<keyword evidence="6" id="KW-0256">Endoplasmic reticulum</keyword>
<evidence type="ECO:0000256" key="3">
    <source>
        <dbReference type="ARBA" id="ARBA00022574"/>
    </source>
</evidence>
<evidence type="ECO:0000256" key="11">
    <source>
        <dbReference type="PROSITE-ProRule" id="PRU00221"/>
    </source>
</evidence>
<dbReference type="InterPro" id="IPR001680">
    <property type="entry name" value="WD40_rpt"/>
</dbReference>
<evidence type="ECO:0000256" key="10">
    <source>
        <dbReference type="ARBA" id="ARBA00023136"/>
    </source>
</evidence>
<dbReference type="PROSITE" id="PS50294">
    <property type="entry name" value="WD_REPEATS_REGION"/>
    <property type="match status" value="1"/>
</dbReference>
<keyword evidence="4 12" id="KW-0812">Transmembrane</keyword>
<accession>A0AAW1L9Q9</accession>
<dbReference type="PROSITE" id="PS50082">
    <property type="entry name" value="WD_REPEATS_2"/>
    <property type="match status" value="2"/>
</dbReference>
<keyword evidence="14" id="KW-1185">Reference proteome</keyword>
<dbReference type="GO" id="GO:0005789">
    <property type="term" value="C:endoplasmic reticulum membrane"/>
    <property type="evidence" value="ECO:0007669"/>
    <property type="project" value="UniProtKB-SubCell"/>
</dbReference>
<evidence type="ECO:0000256" key="8">
    <source>
        <dbReference type="ARBA" id="ARBA00022927"/>
    </source>
</evidence>
<keyword evidence="10 12" id="KW-0472">Membrane</keyword>
<keyword evidence="9 12" id="KW-1133">Transmembrane helix</keyword>
<dbReference type="GO" id="GO:0005085">
    <property type="term" value="F:guanyl-nucleotide exchange factor activity"/>
    <property type="evidence" value="ECO:0007669"/>
    <property type="project" value="InterPro"/>
</dbReference>
<comment type="caution">
    <text evidence="13">The sequence shown here is derived from an EMBL/GenBank/DDBJ whole genome shotgun (WGS) entry which is preliminary data.</text>
</comment>
<dbReference type="InterPro" id="IPR015943">
    <property type="entry name" value="WD40/YVTN_repeat-like_dom_sf"/>
</dbReference>
<evidence type="ECO:0000256" key="5">
    <source>
        <dbReference type="ARBA" id="ARBA00022737"/>
    </source>
</evidence>
<keyword evidence="2" id="KW-0813">Transport</keyword>
<dbReference type="AlphaFoldDB" id="A0AAW1L9Q9"/>
<feature type="repeat" description="WD" evidence="11">
    <location>
        <begin position="214"/>
        <end position="255"/>
    </location>
</feature>
<dbReference type="InterPro" id="IPR036322">
    <property type="entry name" value="WD40_repeat_dom_sf"/>
</dbReference>
<evidence type="ECO:0000256" key="7">
    <source>
        <dbReference type="ARBA" id="ARBA00022892"/>
    </source>
</evidence>